<dbReference type="CDD" id="cd01949">
    <property type="entry name" value="GGDEF"/>
    <property type="match status" value="1"/>
</dbReference>
<dbReference type="EMBL" id="FMUE01000005">
    <property type="protein sequence ID" value="SCX23230.1"/>
    <property type="molecule type" value="Genomic_DNA"/>
</dbReference>
<dbReference type="SUPFAM" id="SSF55785">
    <property type="entry name" value="PYP-like sensor domain (PAS domain)"/>
    <property type="match status" value="1"/>
</dbReference>
<evidence type="ECO:0000259" key="1">
    <source>
        <dbReference type="PROSITE" id="PS50887"/>
    </source>
</evidence>
<dbReference type="EC" id="3.1.4.52" evidence="2"/>
<gene>
    <name evidence="2" type="primary">gmr_6</name>
    <name evidence="2" type="ORF">DSM25559_2349</name>
</gene>
<organism evidence="2 3">
    <name type="scientific">Agrobacterium rosae</name>
    <dbReference type="NCBI Taxonomy" id="1972867"/>
    <lineage>
        <taxon>Bacteria</taxon>
        <taxon>Pseudomonadati</taxon>
        <taxon>Pseudomonadota</taxon>
        <taxon>Alphaproteobacteria</taxon>
        <taxon>Hyphomicrobiales</taxon>
        <taxon>Rhizobiaceae</taxon>
        <taxon>Rhizobium/Agrobacterium group</taxon>
        <taxon>Agrobacterium</taxon>
    </lineage>
</organism>
<feature type="domain" description="GGDEF" evidence="1">
    <location>
        <begin position="179"/>
        <end position="312"/>
    </location>
</feature>
<dbReference type="SUPFAM" id="SSF55073">
    <property type="entry name" value="Nucleotide cyclase"/>
    <property type="match status" value="1"/>
</dbReference>
<dbReference type="InterPro" id="IPR000160">
    <property type="entry name" value="GGDEF_dom"/>
</dbReference>
<dbReference type="GO" id="GO:0071111">
    <property type="term" value="F:cyclic-guanylate-specific phosphodiesterase activity"/>
    <property type="evidence" value="ECO:0007669"/>
    <property type="project" value="UniProtKB-EC"/>
</dbReference>
<dbReference type="NCBIfam" id="TIGR00254">
    <property type="entry name" value="GGDEF"/>
    <property type="match status" value="1"/>
</dbReference>
<dbReference type="Gene3D" id="3.30.70.270">
    <property type="match status" value="1"/>
</dbReference>
<dbReference type="PROSITE" id="PS50887">
    <property type="entry name" value="GGDEF"/>
    <property type="match status" value="1"/>
</dbReference>
<evidence type="ECO:0000313" key="2">
    <source>
        <dbReference type="EMBL" id="SCX23230.1"/>
    </source>
</evidence>
<accession>A0A1R3TM52</accession>
<dbReference type="InterPro" id="IPR052163">
    <property type="entry name" value="DGC-Regulatory_Protein"/>
</dbReference>
<dbReference type="FunFam" id="3.30.70.270:FF:000001">
    <property type="entry name" value="Diguanylate cyclase domain protein"/>
    <property type="match status" value="1"/>
</dbReference>
<proteinExistence type="predicted"/>
<evidence type="ECO:0000313" key="3">
    <source>
        <dbReference type="Proteomes" id="UP000187891"/>
    </source>
</evidence>
<dbReference type="PANTHER" id="PTHR46663">
    <property type="entry name" value="DIGUANYLATE CYCLASE DGCT-RELATED"/>
    <property type="match status" value="1"/>
</dbReference>
<dbReference type="InterPro" id="IPR035965">
    <property type="entry name" value="PAS-like_dom_sf"/>
</dbReference>
<dbReference type="InterPro" id="IPR029787">
    <property type="entry name" value="Nucleotide_cyclase"/>
</dbReference>
<reference evidence="3" key="1">
    <citation type="submission" date="2016-10" db="EMBL/GenBank/DDBJ databases">
        <authorList>
            <person name="Wibberg D."/>
        </authorList>
    </citation>
    <scope>NUCLEOTIDE SEQUENCE [LARGE SCALE GENOMIC DNA]</scope>
</reference>
<dbReference type="PANTHER" id="PTHR46663:SF2">
    <property type="entry name" value="GGDEF DOMAIN-CONTAINING PROTEIN"/>
    <property type="match status" value="1"/>
</dbReference>
<dbReference type="InterPro" id="IPR000014">
    <property type="entry name" value="PAS"/>
</dbReference>
<dbReference type="Pfam" id="PF00990">
    <property type="entry name" value="GGDEF"/>
    <property type="match status" value="1"/>
</dbReference>
<dbReference type="InterPro" id="IPR043128">
    <property type="entry name" value="Rev_trsase/Diguanyl_cyclase"/>
</dbReference>
<dbReference type="STRING" id="1907666.DSM25559_2349"/>
<dbReference type="AlphaFoldDB" id="A0A1R3TM52"/>
<dbReference type="SMART" id="SM00267">
    <property type="entry name" value="GGDEF"/>
    <property type="match status" value="1"/>
</dbReference>
<protein>
    <submittedName>
        <fullName evidence="2">Cyclic di-GMP phosphodiesterase Gmr</fullName>
        <ecNumber evidence="2">3.1.4.52</ecNumber>
    </submittedName>
</protein>
<sequence length="329" mass="37454">MKHIFERMVSGTHRLDDELLIILDALPIPLSWTSLADGHVRFVNRAFTKTFGYQNGHFATVDQWIDETYIDETEREQARQRWECLWIAEGEGITEIEPFEVRVRHDDGDMVPVLHRGIVLHDFGLGIATFEDLSSQKLAETTLRRIAYEDPLTGLANRRVLQERWDAEMAKSDMDRSRAMVALLMIDLDNFKPINDYFGHAAGDEVLKKVATRLRQSVRNDDTVVRMGGDEFVILLTDLQDQAVAEKICQRIAEAFATPFTIQNKTIKVGATVGASLYPHHAGDLEALLHAADQALYRMKRNDKDRWAWFDRSFEAANEPQLLSGAVTA</sequence>
<dbReference type="CDD" id="cd00130">
    <property type="entry name" value="PAS"/>
    <property type="match status" value="1"/>
</dbReference>
<dbReference type="Proteomes" id="UP000187891">
    <property type="component" value="Unassembled WGS sequence"/>
</dbReference>
<dbReference type="Gene3D" id="3.30.450.20">
    <property type="entry name" value="PAS domain"/>
    <property type="match status" value="1"/>
</dbReference>
<name>A0A1R3TM52_9HYPH</name>
<keyword evidence="2" id="KW-0378">Hydrolase</keyword>